<gene>
    <name evidence="1" type="ORF">PIB30_075328</name>
</gene>
<feature type="non-terminal residue" evidence="1">
    <location>
        <position position="1"/>
    </location>
</feature>
<name>A0ABU6QQT1_9FABA</name>
<organism evidence="1 2">
    <name type="scientific">Stylosanthes scabra</name>
    <dbReference type="NCBI Taxonomy" id="79078"/>
    <lineage>
        <taxon>Eukaryota</taxon>
        <taxon>Viridiplantae</taxon>
        <taxon>Streptophyta</taxon>
        <taxon>Embryophyta</taxon>
        <taxon>Tracheophyta</taxon>
        <taxon>Spermatophyta</taxon>
        <taxon>Magnoliopsida</taxon>
        <taxon>eudicotyledons</taxon>
        <taxon>Gunneridae</taxon>
        <taxon>Pentapetalae</taxon>
        <taxon>rosids</taxon>
        <taxon>fabids</taxon>
        <taxon>Fabales</taxon>
        <taxon>Fabaceae</taxon>
        <taxon>Papilionoideae</taxon>
        <taxon>50 kb inversion clade</taxon>
        <taxon>dalbergioids sensu lato</taxon>
        <taxon>Dalbergieae</taxon>
        <taxon>Pterocarpus clade</taxon>
        <taxon>Stylosanthes</taxon>
    </lineage>
</organism>
<protein>
    <submittedName>
        <fullName evidence="1">Uncharacterized protein</fullName>
    </submittedName>
</protein>
<reference evidence="1 2" key="1">
    <citation type="journal article" date="2023" name="Plants (Basel)">
        <title>Bridging the Gap: Combining Genomics and Transcriptomics Approaches to Understand Stylosanthes scabra, an Orphan Legume from the Brazilian Caatinga.</title>
        <authorList>
            <person name="Ferreira-Neto J.R.C."/>
            <person name="da Silva M.D."/>
            <person name="Binneck E."/>
            <person name="de Melo N.F."/>
            <person name="da Silva R.H."/>
            <person name="de Melo A.L.T.M."/>
            <person name="Pandolfi V."/>
            <person name="Bustamante F.O."/>
            <person name="Brasileiro-Vidal A.C."/>
            <person name="Benko-Iseppon A.M."/>
        </authorList>
    </citation>
    <scope>NUCLEOTIDE SEQUENCE [LARGE SCALE GENOMIC DNA]</scope>
    <source>
        <tissue evidence="1">Leaves</tissue>
    </source>
</reference>
<sequence>EDEGEQFRGVEWWFRDGNGDLVGAGVQQRRRGLEEDWSRVWSLLISKLASKMVVVPRCWTAMVASVLCEREMKGGCSAWRWECDGSKVVVGRQVRWS</sequence>
<keyword evidence="2" id="KW-1185">Reference proteome</keyword>
<accession>A0ABU6QQT1</accession>
<proteinExistence type="predicted"/>
<dbReference type="Proteomes" id="UP001341840">
    <property type="component" value="Unassembled WGS sequence"/>
</dbReference>
<dbReference type="EMBL" id="JASCZI010000957">
    <property type="protein sequence ID" value="MED6113923.1"/>
    <property type="molecule type" value="Genomic_DNA"/>
</dbReference>
<evidence type="ECO:0000313" key="1">
    <source>
        <dbReference type="EMBL" id="MED6113923.1"/>
    </source>
</evidence>
<evidence type="ECO:0000313" key="2">
    <source>
        <dbReference type="Proteomes" id="UP001341840"/>
    </source>
</evidence>
<comment type="caution">
    <text evidence="1">The sequence shown here is derived from an EMBL/GenBank/DDBJ whole genome shotgun (WGS) entry which is preliminary data.</text>
</comment>